<reference evidence="8 9" key="1">
    <citation type="submission" date="2020-04" db="EMBL/GenBank/DDBJ databases">
        <title>Azohydromonas sp. isolated from soil.</title>
        <authorList>
            <person name="Dahal R.H."/>
        </authorList>
    </citation>
    <scope>NUCLEOTIDE SEQUENCE [LARGE SCALE GENOMIC DNA]</scope>
    <source>
        <strain evidence="8 9">G-1-1-14</strain>
    </source>
</reference>
<keyword evidence="9" id="KW-1185">Reference proteome</keyword>
<evidence type="ECO:0000256" key="3">
    <source>
        <dbReference type="ARBA" id="ARBA00022989"/>
    </source>
</evidence>
<feature type="transmembrane region" description="Helical" evidence="6">
    <location>
        <begin position="36"/>
        <end position="61"/>
    </location>
</feature>
<keyword evidence="2 6" id="KW-0812">Transmembrane</keyword>
<evidence type="ECO:0000313" key="9">
    <source>
        <dbReference type="Proteomes" id="UP000574067"/>
    </source>
</evidence>
<keyword evidence="4 6" id="KW-0472">Membrane</keyword>
<feature type="region of interest" description="Disordered" evidence="5">
    <location>
        <begin position="71"/>
        <end position="103"/>
    </location>
</feature>
<dbReference type="InterPro" id="IPR010445">
    <property type="entry name" value="LapA_dom"/>
</dbReference>
<evidence type="ECO:0000256" key="4">
    <source>
        <dbReference type="ARBA" id="ARBA00023136"/>
    </source>
</evidence>
<evidence type="ECO:0000259" key="7">
    <source>
        <dbReference type="Pfam" id="PF06305"/>
    </source>
</evidence>
<protein>
    <submittedName>
        <fullName evidence="8">LapA family protein</fullName>
    </submittedName>
</protein>
<evidence type="ECO:0000256" key="2">
    <source>
        <dbReference type="ARBA" id="ARBA00022692"/>
    </source>
</evidence>
<accession>A0A848F752</accession>
<dbReference type="EMBL" id="JABBFW010000002">
    <property type="protein sequence ID" value="NML14173.1"/>
    <property type="molecule type" value="Genomic_DNA"/>
</dbReference>
<organism evidence="8 9">
    <name type="scientific">Azohydromonas caseinilytica</name>
    <dbReference type="NCBI Taxonomy" id="2728836"/>
    <lineage>
        <taxon>Bacteria</taxon>
        <taxon>Pseudomonadati</taxon>
        <taxon>Pseudomonadota</taxon>
        <taxon>Betaproteobacteria</taxon>
        <taxon>Burkholderiales</taxon>
        <taxon>Sphaerotilaceae</taxon>
        <taxon>Azohydromonas</taxon>
    </lineage>
</organism>
<evidence type="ECO:0000256" key="1">
    <source>
        <dbReference type="ARBA" id="ARBA00022475"/>
    </source>
</evidence>
<feature type="domain" description="Lipopolysaccharide assembly protein A" evidence="7">
    <location>
        <begin position="22"/>
        <end position="75"/>
    </location>
</feature>
<evidence type="ECO:0000256" key="6">
    <source>
        <dbReference type="SAM" id="Phobius"/>
    </source>
</evidence>
<feature type="compositionally biased region" description="Low complexity" evidence="5">
    <location>
        <begin position="72"/>
        <end position="86"/>
    </location>
</feature>
<evidence type="ECO:0000313" key="8">
    <source>
        <dbReference type="EMBL" id="NML14173.1"/>
    </source>
</evidence>
<feature type="compositionally biased region" description="Basic and acidic residues" evidence="5">
    <location>
        <begin position="94"/>
        <end position="103"/>
    </location>
</feature>
<dbReference type="Pfam" id="PF06305">
    <property type="entry name" value="LapA_dom"/>
    <property type="match status" value="1"/>
</dbReference>
<dbReference type="AlphaFoldDB" id="A0A848F752"/>
<keyword evidence="3 6" id="KW-1133">Transmembrane helix</keyword>
<dbReference type="GO" id="GO:0005886">
    <property type="term" value="C:plasma membrane"/>
    <property type="evidence" value="ECO:0007669"/>
    <property type="project" value="InterPro"/>
</dbReference>
<sequence length="103" mass="11351">MRLLVWLLRAFLFFALFAFALNNRHTATVHWFFGQAWHAPLVIVVLAAFAAGCAVGVLAMVPSWWHHRRQATRQTDTATPAAAATPVSGVAEPIPEHPPREGL</sequence>
<dbReference type="Proteomes" id="UP000574067">
    <property type="component" value="Unassembled WGS sequence"/>
</dbReference>
<gene>
    <name evidence="8" type="ORF">HHL10_04145</name>
</gene>
<name>A0A848F752_9BURK</name>
<dbReference type="RefSeq" id="WP_169159082.1">
    <property type="nucleotide sequence ID" value="NZ_JABBFW010000002.1"/>
</dbReference>
<comment type="caution">
    <text evidence="8">The sequence shown here is derived from an EMBL/GenBank/DDBJ whole genome shotgun (WGS) entry which is preliminary data.</text>
</comment>
<keyword evidence="1" id="KW-1003">Cell membrane</keyword>
<proteinExistence type="predicted"/>
<evidence type="ECO:0000256" key="5">
    <source>
        <dbReference type="SAM" id="MobiDB-lite"/>
    </source>
</evidence>